<feature type="region of interest" description="Disordered" evidence="6">
    <location>
        <begin position="17"/>
        <end position="53"/>
    </location>
</feature>
<dbReference type="GO" id="GO:0006882">
    <property type="term" value="P:intracellular zinc ion homeostasis"/>
    <property type="evidence" value="ECO:0007669"/>
    <property type="project" value="TreeGrafter"/>
</dbReference>
<feature type="compositionally biased region" description="Low complexity" evidence="6">
    <location>
        <begin position="37"/>
        <end position="46"/>
    </location>
</feature>
<keyword evidence="2 7" id="KW-0812">Transmembrane</keyword>
<feature type="binding site" evidence="5">
    <location>
        <position position="489"/>
    </location>
    <ligand>
        <name>Zn(2+)</name>
        <dbReference type="ChEBI" id="CHEBI:29105"/>
    </ligand>
</feature>
<proteinExistence type="predicted"/>
<evidence type="ECO:0000256" key="1">
    <source>
        <dbReference type="ARBA" id="ARBA00004141"/>
    </source>
</evidence>
<evidence type="ECO:0000256" key="2">
    <source>
        <dbReference type="ARBA" id="ARBA00022692"/>
    </source>
</evidence>
<gene>
    <name evidence="8" type="primary">IZH3</name>
    <name evidence="8" type="ORF">JDV02_007056</name>
</gene>
<feature type="transmembrane region" description="Helical" evidence="7">
    <location>
        <begin position="320"/>
        <end position="339"/>
    </location>
</feature>
<feature type="transmembrane region" description="Helical" evidence="7">
    <location>
        <begin position="443"/>
        <end position="466"/>
    </location>
</feature>
<comment type="subcellular location">
    <subcellularLocation>
        <location evidence="1">Membrane</location>
        <topology evidence="1">Multi-pass membrane protein</topology>
    </subcellularLocation>
</comment>
<feature type="transmembrane region" description="Helical" evidence="7">
    <location>
        <begin position="418"/>
        <end position="437"/>
    </location>
</feature>
<dbReference type="Pfam" id="PF03006">
    <property type="entry name" value="HlyIII"/>
    <property type="match status" value="1"/>
</dbReference>
<dbReference type="OrthoDB" id="5585746at2759"/>
<feature type="binding site" evidence="5">
    <location>
        <position position="340"/>
    </location>
    <ligand>
        <name>Zn(2+)</name>
        <dbReference type="ChEBI" id="CHEBI:29105"/>
    </ligand>
</feature>
<evidence type="ECO:0000256" key="3">
    <source>
        <dbReference type="ARBA" id="ARBA00022989"/>
    </source>
</evidence>
<accession>A0A9Q8QJV2</accession>
<dbReference type="AlphaFoldDB" id="A0A9Q8QJV2"/>
<dbReference type="InterPro" id="IPR004254">
    <property type="entry name" value="AdipoR/HlyIII-related"/>
</dbReference>
<name>A0A9Q8QJV2_9HYPO</name>
<dbReference type="EMBL" id="CP086359">
    <property type="protein sequence ID" value="UNI21025.1"/>
    <property type="molecule type" value="Genomic_DNA"/>
</dbReference>
<dbReference type="PANTHER" id="PTHR20855">
    <property type="entry name" value="ADIPOR/PROGESTIN RECEPTOR-RELATED"/>
    <property type="match status" value="1"/>
</dbReference>
<evidence type="ECO:0000256" key="7">
    <source>
        <dbReference type="SAM" id="Phobius"/>
    </source>
</evidence>
<keyword evidence="5" id="KW-0479">Metal-binding</keyword>
<keyword evidence="4 7" id="KW-0472">Membrane</keyword>
<dbReference type="GeneID" id="72069005"/>
<dbReference type="RefSeq" id="XP_047844506.1">
    <property type="nucleotide sequence ID" value="XM_047988510.1"/>
</dbReference>
<dbReference type="GO" id="GO:0046872">
    <property type="term" value="F:metal ion binding"/>
    <property type="evidence" value="ECO:0007669"/>
    <property type="project" value="UniProtKB-KW"/>
</dbReference>
<dbReference type="PANTHER" id="PTHR20855:SF97">
    <property type="entry name" value="ADIPOR-LIKE RECEPTOR IZH3-RELATED"/>
    <property type="match status" value="1"/>
</dbReference>
<evidence type="ECO:0000256" key="4">
    <source>
        <dbReference type="ARBA" id="ARBA00023136"/>
    </source>
</evidence>
<dbReference type="KEGG" id="ptkz:JDV02_007056"/>
<reference evidence="8" key="1">
    <citation type="submission" date="2021-11" db="EMBL/GenBank/DDBJ databases">
        <title>Purpureocillium_takamizusanense_genome.</title>
        <authorList>
            <person name="Nguyen N.-H."/>
        </authorList>
    </citation>
    <scope>NUCLEOTIDE SEQUENCE</scope>
    <source>
        <strain evidence="8">PT3</strain>
    </source>
</reference>
<sequence length="521" mass="58270">MSDVTTALTSACAYKARDDDGLNPRSSTTAAVASGSDPTTGDPDPTTRQRRRRHSFFLPRRKSIVETIMDGEEGLLLKVDLFLSELERRLDFIESYGDLGCDYSISRAFSTLQAVRTRCSQASEEVLGAGRRRLHVMVETLEARYQETLEATESLHEKARVGIDLLEGMLSEFEVRAYKLREQGLANAANAAEAFMGEGRRVVDEGIERARGVVDEGIERAMRAAYSLEEHIQQAVALARERRLLLYDDLPMPWRNNPHIKRGYRFTETKVECVRSMFNISNESFNIWSHAIGLVLVLAVAFYFYPSSANFDLSTKTDVFVAAVFFVMACLTLVCSTIWHTMNAVADVDAISIFACVDYTGISLLIAASIMTTEYTAFYCDPVSRWTYMCLTAFLGVGGVVLPWHPRFNGADMAWARVAFYVGLALTGFMPILQLYWTHGPDFVLNFYSPISKSILVYFGGAVVYASKIPERWCPGMFDYIGGSHNLWHAAVLGGILFHYTAMQQFFANAFHRAEGGCPAY</sequence>
<feature type="binding site" evidence="5">
    <location>
        <position position="485"/>
    </location>
    <ligand>
        <name>Zn(2+)</name>
        <dbReference type="ChEBI" id="CHEBI:29105"/>
    </ligand>
</feature>
<keyword evidence="5" id="KW-0862">Zinc</keyword>
<dbReference type="Proteomes" id="UP000829364">
    <property type="component" value="Chromosome 6"/>
</dbReference>
<evidence type="ECO:0000256" key="6">
    <source>
        <dbReference type="SAM" id="MobiDB-lite"/>
    </source>
</evidence>
<keyword evidence="3 7" id="KW-1133">Transmembrane helix</keyword>
<keyword evidence="9" id="KW-1185">Reference proteome</keyword>
<feature type="transmembrane region" description="Helical" evidence="7">
    <location>
        <begin position="351"/>
        <end position="371"/>
    </location>
</feature>
<evidence type="ECO:0000256" key="5">
    <source>
        <dbReference type="PIRSR" id="PIRSR604254-1"/>
    </source>
</evidence>
<feature type="transmembrane region" description="Helical" evidence="7">
    <location>
        <begin position="386"/>
        <end position="406"/>
    </location>
</feature>
<evidence type="ECO:0000313" key="8">
    <source>
        <dbReference type="EMBL" id="UNI21025.1"/>
    </source>
</evidence>
<evidence type="ECO:0000313" key="9">
    <source>
        <dbReference type="Proteomes" id="UP000829364"/>
    </source>
</evidence>
<feature type="transmembrane region" description="Helical" evidence="7">
    <location>
        <begin position="285"/>
        <end position="305"/>
    </location>
</feature>
<dbReference type="GO" id="GO:0038023">
    <property type="term" value="F:signaling receptor activity"/>
    <property type="evidence" value="ECO:0007669"/>
    <property type="project" value="TreeGrafter"/>
</dbReference>
<dbReference type="GO" id="GO:0016020">
    <property type="term" value="C:membrane"/>
    <property type="evidence" value="ECO:0007669"/>
    <property type="project" value="UniProtKB-SubCell"/>
</dbReference>
<protein>
    <submittedName>
        <fullName evidence="8">Inc metabolism membrane protein</fullName>
    </submittedName>
</protein>
<organism evidence="8 9">
    <name type="scientific">Purpureocillium takamizusanense</name>
    <dbReference type="NCBI Taxonomy" id="2060973"/>
    <lineage>
        <taxon>Eukaryota</taxon>
        <taxon>Fungi</taxon>
        <taxon>Dikarya</taxon>
        <taxon>Ascomycota</taxon>
        <taxon>Pezizomycotina</taxon>
        <taxon>Sordariomycetes</taxon>
        <taxon>Hypocreomycetidae</taxon>
        <taxon>Hypocreales</taxon>
        <taxon>Ophiocordycipitaceae</taxon>
        <taxon>Purpureocillium</taxon>
    </lineage>
</organism>
<feature type="transmembrane region" description="Helical" evidence="7">
    <location>
        <begin position="487"/>
        <end position="507"/>
    </location>
</feature>